<keyword evidence="10" id="KW-1185">Reference proteome</keyword>
<name>A0AAP0G374_9ASPA</name>
<sequence>MSYYSSGDDDDDVLNQLKNLKVDNLKSPGIVEIMFRWSLTDVFNRNLYKGEVPKIPRIFNSLEHYLSSYSKPLIEETHADLRSCMEIISQRTPTVETICVEEIPAAEFYYTVKLLKKPEIAEKNNFEKNVAYEPMDADIFALMRTKPRHVSDLSRDESSYILGFVVRNCDYEEKLNDLQHVVKLSRKLEISKSYRESYFMVFLLNMTTTIRIWRSIDLEMAKERNLNIINKIFSYDSLVKKDNISSSSLPKKFEDACVSENLERFSLNDSQKNAIMECLSMRQSEEMNPIQLIWGPPGTGKTKTISTLLLALLQLKCRTLACAPTNTAIVEVTSRLYKLLNDEQILRDVNFSTGDIVLFGNKSRMKIDDNLSQIFLDDRVRRLDKCLSPLFGWRHYFSLMKNFLTNAVSQYKEYVKMHEEMEKLKKEMQEKNEKAKKEMQEKNEKAEEECKPVQPFNEFALSKYRLYAKNLEDCIEVLCKDLPRRFITYENLKCMNIALSLIKKFKDFLVSAICSDEDLEDVFESIPEKSDEVPLAVISGYLNMLDHLSIESRLRKGRSFLWQLLVKISTNLCPPDLSDSTAAKDFCLQNATLIFSTASSSFKLHNTKMENPLRYLLVDEAAQLKECESLIPLEIEGIENAVLIGDECQLPAMVKSQISENAGFGRSMFERLSSLGHEKMMLNVQYRMHPFISKFPNSNFYNKEIHDGENVLDPSYLRNYLSGPLYGPYAFINNGRGKEESDKHGRSQKNMIEAATAIKIVEQLFKVSEQTKLKLSVGIVSPYNAQVYSINDKIGKKYESLKYFSLKVRSIDGFQGSEEDVIIFSTVRSNKSGSVGFLANAQRTNVALTRAKHCLWILGNETTLSSRENIWSKLIRDAKVRNCFHNADDDAVLYKAITKACIEYDELDDNLVNNMNSLKISNNKCYIGWRVVSGGGQRWLPETFSGNMNDYDSALCVSPRRFPGRRFPKKANVVVNQVSCVSPRRQTWLSNLQMDDSLWGVVGLPPITMGSYL</sequence>
<comment type="caution">
    <text evidence="9">The sequence shown here is derived from an EMBL/GenBank/DDBJ whole genome shotgun (WGS) entry which is preliminary data.</text>
</comment>
<dbReference type="CDD" id="cd18808">
    <property type="entry name" value="SF1_C_Upf1"/>
    <property type="match status" value="1"/>
</dbReference>
<keyword evidence="2" id="KW-0378">Hydrolase</keyword>
<feature type="domain" description="DNA2/NAM7 helicase helicase" evidence="6">
    <location>
        <begin position="267"/>
        <end position="447"/>
    </location>
</feature>
<dbReference type="AlphaFoldDB" id="A0AAP0G374"/>
<organism evidence="9 10">
    <name type="scientific">Platanthera zijinensis</name>
    <dbReference type="NCBI Taxonomy" id="2320716"/>
    <lineage>
        <taxon>Eukaryota</taxon>
        <taxon>Viridiplantae</taxon>
        <taxon>Streptophyta</taxon>
        <taxon>Embryophyta</taxon>
        <taxon>Tracheophyta</taxon>
        <taxon>Spermatophyta</taxon>
        <taxon>Magnoliopsida</taxon>
        <taxon>Liliopsida</taxon>
        <taxon>Asparagales</taxon>
        <taxon>Orchidaceae</taxon>
        <taxon>Orchidoideae</taxon>
        <taxon>Orchideae</taxon>
        <taxon>Orchidinae</taxon>
        <taxon>Platanthera</taxon>
    </lineage>
</organism>
<dbReference type="InterPro" id="IPR041677">
    <property type="entry name" value="DNA2/NAM7_AAA_11"/>
</dbReference>
<evidence type="ECO:0000256" key="1">
    <source>
        <dbReference type="ARBA" id="ARBA00022741"/>
    </source>
</evidence>
<dbReference type="InterPro" id="IPR027417">
    <property type="entry name" value="P-loop_NTPase"/>
</dbReference>
<dbReference type="PANTHER" id="PTHR10887:SF515">
    <property type="entry name" value="P-LOOP CONTAINING NUCLEOSIDE TRIPHOSPHATE HYDROLASES SUPERFAMILY PROTEIN"/>
    <property type="match status" value="1"/>
</dbReference>
<dbReference type="InterPro" id="IPR047187">
    <property type="entry name" value="SF1_C_Upf1"/>
</dbReference>
<evidence type="ECO:0000259" key="6">
    <source>
        <dbReference type="Pfam" id="PF13086"/>
    </source>
</evidence>
<evidence type="ECO:0000256" key="2">
    <source>
        <dbReference type="ARBA" id="ARBA00022801"/>
    </source>
</evidence>
<feature type="domain" description="DNA2/NAM7 helicase-like C-terminal" evidence="7">
    <location>
        <begin position="665"/>
        <end position="861"/>
    </location>
</feature>
<feature type="domain" description="DUF6469" evidence="8">
    <location>
        <begin position="130"/>
        <end position="218"/>
    </location>
</feature>
<dbReference type="GO" id="GO:0004386">
    <property type="term" value="F:helicase activity"/>
    <property type="evidence" value="ECO:0007669"/>
    <property type="project" value="UniProtKB-KW"/>
</dbReference>
<dbReference type="FunFam" id="3.40.50.300:FF:000326">
    <property type="entry name" value="P-loop containing nucleoside triphosphate hydrolase"/>
    <property type="match status" value="1"/>
</dbReference>
<dbReference type="SUPFAM" id="SSF52540">
    <property type="entry name" value="P-loop containing nucleoside triphosphate hydrolases"/>
    <property type="match status" value="2"/>
</dbReference>
<keyword evidence="3 9" id="KW-0347">Helicase</keyword>
<keyword evidence="1" id="KW-0547">Nucleotide-binding</keyword>
<dbReference type="GO" id="GO:0005524">
    <property type="term" value="F:ATP binding"/>
    <property type="evidence" value="ECO:0007669"/>
    <property type="project" value="UniProtKB-KW"/>
</dbReference>
<evidence type="ECO:0000313" key="9">
    <source>
        <dbReference type="EMBL" id="KAK8935445.1"/>
    </source>
</evidence>
<proteinExistence type="predicted"/>
<dbReference type="PANTHER" id="PTHR10887">
    <property type="entry name" value="DNA2/NAM7 HELICASE FAMILY"/>
    <property type="match status" value="1"/>
</dbReference>
<dbReference type="EMBL" id="JBBWWQ010000011">
    <property type="protein sequence ID" value="KAK8935445.1"/>
    <property type="molecule type" value="Genomic_DNA"/>
</dbReference>
<dbReference type="GO" id="GO:0016787">
    <property type="term" value="F:hydrolase activity"/>
    <property type="evidence" value="ECO:0007669"/>
    <property type="project" value="UniProtKB-KW"/>
</dbReference>
<evidence type="ECO:0000313" key="10">
    <source>
        <dbReference type="Proteomes" id="UP001418222"/>
    </source>
</evidence>
<feature type="coiled-coil region" evidence="5">
    <location>
        <begin position="411"/>
        <end position="449"/>
    </location>
</feature>
<dbReference type="Pfam" id="PF13087">
    <property type="entry name" value="AAA_12"/>
    <property type="match status" value="1"/>
</dbReference>
<keyword evidence="5" id="KW-0175">Coiled coil</keyword>
<gene>
    <name evidence="9" type="primary">MAA3</name>
    <name evidence="9" type="ORF">KSP39_PZI012937</name>
</gene>
<feature type="domain" description="DNA2/NAM7 helicase helicase" evidence="6">
    <location>
        <begin position="583"/>
        <end position="657"/>
    </location>
</feature>
<dbReference type="InterPro" id="IPR041679">
    <property type="entry name" value="DNA2/NAM7-like_C"/>
</dbReference>
<evidence type="ECO:0000259" key="8">
    <source>
        <dbReference type="Pfam" id="PF20073"/>
    </source>
</evidence>
<dbReference type="InterPro" id="IPR045055">
    <property type="entry name" value="DNA2/NAM7-like"/>
</dbReference>
<reference evidence="9 10" key="1">
    <citation type="journal article" date="2022" name="Nat. Plants">
        <title>Genomes of leafy and leafless Platanthera orchids illuminate the evolution of mycoheterotrophy.</title>
        <authorList>
            <person name="Li M.H."/>
            <person name="Liu K.W."/>
            <person name="Li Z."/>
            <person name="Lu H.C."/>
            <person name="Ye Q.L."/>
            <person name="Zhang D."/>
            <person name="Wang J.Y."/>
            <person name="Li Y.F."/>
            <person name="Zhong Z.M."/>
            <person name="Liu X."/>
            <person name="Yu X."/>
            <person name="Liu D.K."/>
            <person name="Tu X.D."/>
            <person name="Liu B."/>
            <person name="Hao Y."/>
            <person name="Liao X.Y."/>
            <person name="Jiang Y.T."/>
            <person name="Sun W.H."/>
            <person name="Chen J."/>
            <person name="Chen Y.Q."/>
            <person name="Ai Y."/>
            <person name="Zhai J.W."/>
            <person name="Wu S.S."/>
            <person name="Zhou Z."/>
            <person name="Hsiao Y.Y."/>
            <person name="Wu W.L."/>
            <person name="Chen Y.Y."/>
            <person name="Lin Y.F."/>
            <person name="Hsu J.L."/>
            <person name="Li C.Y."/>
            <person name="Wang Z.W."/>
            <person name="Zhao X."/>
            <person name="Zhong W.Y."/>
            <person name="Ma X.K."/>
            <person name="Ma L."/>
            <person name="Huang J."/>
            <person name="Chen G.Z."/>
            <person name="Huang M.Z."/>
            <person name="Huang L."/>
            <person name="Peng D.H."/>
            <person name="Luo Y.B."/>
            <person name="Zou S.Q."/>
            <person name="Chen S.P."/>
            <person name="Lan S."/>
            <person name="Tsai W.C."/>
            <person name="Van de Peer Y."/>
            <person name="Liu Z.J."/>
        </authorList>
    </citation>
    <scope>NUCLEOTIDE SEQUENCE [LARGE SCALE GENOMIC DNA]</scope>
    <source>
        <strain evidence="9">Lor287</strain>
    </source>
</reference>
<dbReference type="Proteomes" id="UP001418222">
    <property type="component" value="Unassembled WGS sequence"/>
</dbReference>
<dbReference type="InterPro" id="IPR045529">
    <property type="entry name" value="DUF6469"/>
</dbReference>
<dbReference type="Pfam" id="PF20073">
    <property type="entry name" value="DUF6469"/>
    <property type="match status" value="1"/>
</dbReference>
<keyword evidence="4" id="KW-0067">ATP-binding</keyword>
<accession>A0AAP0G374</accession>
<evidence type="ECO:0000256" key="3">
    <source>
        <dbReference type="ARBA" id="ARBA00022806"/>
    </source>
</evidence>
<protein>
    <submittedName>
        <fullName evidence="9">Helicase MAGATAMA 3</fullName>
    </submittedName>
</protein>
<evidence type="ECO:0000256" key="4">
    <source>
        <dbReference type="ARBA" id="ARBA00022840"/>
    </source>
</evidence>
<dbReference type="Pfam" id="PF13086">
    <property type="entry name" value="AAA_11"/>
    <property type="match status" value="2"/>
</dbReference>
<dbReference type="Gene3D" id="3.40.50.300">
    <property type="entry name" value="P-loop containing nucleotide triphosphate hydrolases"/>
    <property type="match status" value="2"/>
</dbReference>
<evidence type="ECO:0000256" key="5">
    <source>
        <dbReference type="SAM" id="Coils"/>
    </source>
</evidence>
<dbReference type="GO" id="GO:0005694">
    <property type="term" value="C:chromosome"/>
    <property type="evidence" value="ECO:0007669"/>
    <property type="project" value="UniProtKB-ARBA"/>
</dbReference>
<evidence type="ECO:0000259" key="7">
    <source>
        <dbReference type="Pfam" id="PF13087"/>
    </source>
</evidence>